<dbReference type="Proteomes" id="UP000053091">
    <property type="component" value="Unassembled WGS sequence"/>
</dbReference>
<keyword evidence="1" id="KW-0472">Membrane</keyword>
<sequence length="345" mass="38546">MKSKIPARMALPDLLKGVAVLLMIQVHLTELFAVSEFSENLAGRISLFLGGVPAAPLFMAVMGWFVGASQAGFGRQTLRGLKLIGWGFLLNIGMNLHLFLRIFNGTSAIDPLPYLFGVDILFLAGLSVIIIAVLRIFLKNRIAAWLVVAVIAAAAGKYLPSIDGAQPCVTYVLSYFYGLAWWSYFPVLPWLAYPVFGFVFYLIYEEFNLSLLSLKQKLIAATVLLAMILITFQYGFSVSTHLETFYHHGIIFALWAVSFLLLLILIFSMIVSRAGDLPPLKYLRWIGRHVTSFYVIQWLLIGNTATLLYKSVQVPALIMSFILITAATSLLVWLWSKRSAFRYLG</sequence>
<keyword evidence="4" id="KW-1185">Reference proteome</keyword>
<dbReference type="OrthoDB" id="2521581at2"/>
<feature type="transmembrane region" description="Helical" evidence="1">
    <location>
        <begin position="248"/>
        <end position="271"/>
    </location>
</feature>
<evidence type="ECO:0000313" key="3">
    <source>
        <dbReference type="EMBL" id="GAP43219.1"/>
    </source>
</evidence>
<feature type="domain" description="Heparan-alpha-glucosaminide N-acetyltransferase catalytic" evidence="2">
    <location>
        <begin position="8"/>
        <end position="209"/>
    </location>
</feature>
<evidence type="ECO:0000313" key="4">
    <source>
        <dbReference type="Proteomes" id="UP000053091"/>
    </source>
</evidence>
<proteinExistence type="predicted"/>
<gene>
    <name evidence="3" type="ORF">TBC1_111369</name>
</gene>
<dbReference type="InterPro" id="IPR012429">
    <property type="entry name" value="HGSNAT_cat"/>
</dbReference>
<feature type="transmembrane region" description="Helical" evidence="1">
    <location>
        <begin position="292"/>
        <end position="309"/>
    </location>
</feature>
<reference evidence="3" key="1">
    <citation type="journal article" date="2015" name="Genome Announc.">
        <title>Draft Genome Sequence of Bacteroidales Strain TBC1, a Novel Isolate from a Methanogenic Wastewater Treatment System.</title>
        <authorList>
            <person name="Tourlousse D.M."/>
            <person name="Matsuura N."/>
            <person name="Sun L."/>
            <person name="Toyonaga M."/>
            <person name="Kuroda K."/>
            <person name="Ohashi A."/>
            <person name="Cruz R."/>
            <person name="Yamaguchi T."/>
            <person name="Sekiguchi Y."/>
        </authorList>
    </citation>
    <scope>NUCLEOTIDE SEQUENCE [LARGE SCALE GENOMIC DNA]</scope>
    <source>
        <strain evidence="3">TBC1</strain>
    </source>
</reference>
<feature type="transmembrane region" description="Helical" evidence="1">
    <location>
        <begin position="216"/>
        <end position="236"/>
    </location>
</feature>
<dbReference type="AlphaFoldDB" id="A0A0S7C2Y0"/>
<evidence type="ECO:0000259" key="2">
    <source>
        <dbReference type="Pfam" id="PF07786"/>
    </source>
</evidence>
<feature type="transmembrane region" description="Helical" evidence="1">
    <location>
        <begin position="142"/>
        <end position="159"/>
    </location>
</feature>
<feature type="transmembrane region" description="Helical" evidence="1">
    <location>
        <begin position="80"/>
        <end position="100"/>
    </location>
</feature>
<protein>
    <recommendedName>
        <fullName evidence="2">Heparan-alpha-glucosaminide N-acetyltransferase catalytic domain-containing protein</fullName>
    </recommendedName>
</protein>
<feature type="transmembrane region" description="Helical" evidence="1">
    <location>
        <begin position="43"/>
        <end position="68"/>
    </location>
</feature>
<keyword evidence="1" id="KW-0812">Transmembrane</keyword>
<dbReference type="EMBL" id="DF968182">
    <property type="protein sequence ID" value="GAP43219.1"/>
    <property type="molecule type" value="Genomic_DNA"/>
</dbReference>
<feature type="transmembrane region" description="Helical" evidence="1">
    <location>
        <begin position="112"/>
        <end position="135"/>
    </location>
</feature>
<keyword evidence="1" id="KW-1133">Transmembrane helix</keyword>
<feature type="transmembrane region" description="Helical" evidence="1">
    <location>
        <begin position="179"/>
        <end position="204"/>
    </location>
</feature>
<dbReference type="RefSeq" id="WP_062040060.1">
    <property type="nucleotide sequence ID" value="NZ_DF968182.1"/>
</dbReference>
<evidence type="ECO:0000256" key="1">
    <source>
        <dbReference type="SAM" id="Phobius"/>
    </source>
</evidence>
<name>A0A0S7C2Y0_9BACT</name>
<dbReference type="STRING" id="1678841.TBC1_111369"/>
<organism evidence="3">
    <name type="scientific">Lentimicrobium saccharophilum</name>
    <dbReference type="NCBI Taxonomy" id="1678841"/>
    <lineage>
        <taxon>Bacteria</taxon>
        <taxon>Pseudomonadati</taxon>
        <taxon>Bacteroidota</taxon>
        <taxon>Bacteroidia</taxon>
        <taxon>Bacteroidales</taxon>
        <taxon>Lentimicrobiaceae</taxon>
        <taxon>Lentimicrobium</taxon>
    </lineage>
</organism>
<dbReference type="Pfam" id="PF07786">
    <property type="entry name" value="HGSNAT_cat"/>
    <property type="match status" value="1"/>
</dbReference>
<feature type="transmembrane region" description="Helical" evidence="1">
    <location>
        <begin position="315"/>
        <end position="335"/>
    </location>
</feature>
<accession>A0A0S7C2Y0</accession>